<dbReference type="Proteomes" id="UP000824120">
    <property type="component" value="Chromosome 9"/>
</dbReference>
<comment type="caution">
    <text evidence="1">The sequence shown here is derived from an EMBL/GenBank/DDBJ whole genome shotgun (WGS) entry which is preliminary data.</text>
</comment>
<gene>
    <name evidence="1" type="ORF">H5410_046187</name>
</gene>
<dbReference type="AlphaFoldDB" id="A0A9J5XBK9"/>
<proteinExistence type="predicted"/>
<organism evidence="1 2">
    <name type="scientific">Solanum commersonii</name>
    <name type="common">Commerson's wild potato</name>
    <name type="synonym">Commerson's nightshade</name>
    <dbReference type="NCBI Taxonomy" id="4109"/>
    <lineage>
        <taxon>Eukaryota</taxon>
        <taxon>Viridiplantae</taxon>
        <taxon>Streptophyta</taxon>
        <taxon>Embryophyta</taxon>
        <taxon>Tracheophyta</taxon>
        <taxon>Spermatophyta</taxon>
        <taxon>Magnoliopsida</taxon>
        <taxon>eudicotyledons</taxon>
        <taxon>Gunneridae</taxon>
        <taxon>Pentapetalae</taxon>
        <taxon>asterids</taxon>
        <taxon>lamiids</taxon>
        <taxon>Solanales</taxon>
        <taxon>Solanaceae</taxon>
        <taxon>Solanoideae</taxon>
        <taxon>Solaneae</taxon>
        <taxon>Solanum</taxon>
    </lineage>
</organism>
<protein>
    <submittedName>
        <fullName evidence="1">Uncharacterized protein</fullName>
    </submittedName>
</protein>
<sequence length="77" mass="8946">MAVVEFRLKRSWVWDPLFIEAISKWKFAFTVESEISFPIRFHIWCLRLTSRNFVGNLAVISSEASFEASVCAKILGY</sequence>
<dbReference type="EMBL" id="JACXVP010000009">
    <property type="protein sequence ID" value="KAG5585753.1"/>
    <property type="molecule type" value="Genomic_DNA"/>
</dbReference>
<keyword evidence="2" id="KW-1185">Reference proteome</keyword>
<evidence type="ECO:0000313" key="1">
    <source>
        <dbReference type="EMBL" id="KAG5585753.1"/>
    </source>
</evidence>
<evidence type="ECO:0000313" key="2">
    <source>
        <dbReference type="Proteomes" id="UP000824120"/>
    </source>
</evidence>
<accession>A0A9J5XBK9</accession>
<name>A0A9J5XBK9_SOLCO</name>
<reference evidence="1 2" key="1">
    <citation type="submission" date="2020-09" db="EMBL/GenBank/DDBJ databases">
        <title>De no assembly of potato wild relative species, Solanum commersonii.</title>
        <authorList>
            <person name="Cho K."/>
        </authorList>
    </citation>
    <scope>NUCLEOTIDE SEQUENCE [LARGE SCALE GENOMIC DNA]</scope>
    <source>
        <strain evidence="1">LZ3.2</strain>
        <tissue evidence="1">Leaf</tissue>
    </source>
</reference>